<evidence type="ECO:0000313" key="12">
    <source>
        <dbReference type="Proteomes" id="UP000183656"/>
    </source>
</evidence>
<comment type="catalytic activity">
    <reaction evidence="1">
        <text>ATP + protein L-histidine = ADP + protein N-phospho-L-histidine.</text>
        <dbReference type="EC" id="2.7.13.3"/>
    </reaction>
</comment>
<dbReference type="Pfam" id="PF02518">
    <property type="entry name" value="HATPase_c"/>
    <property type="match status" value="1"/>
</dbReference>
<organism evidence="11 12">
    <name type="scientific">Paenacidovorax caeni</name>
    <dbReference type="NCBI Taxonomy" id="343013"/>
    <lineage>
        <taxon>Bacteria</taxon>
        <taxon>Pseudomonadati</taxon>
        <taxon>Pseudomonadota</taxon>
        <taxon>Betaproteobacteria</taxon>
        <taxon>Burkholderiales</taxon>
        <taxon>Comamonadaceae</taxon>
        <taxon>Paenacidovorax</taxon>
    </lineage>
</organism>
<dbReference type="GO" id="GO:0000160">
    <property type="term" value="P:phosphorelay signal transduction system"/>
    <property type="evidence" value="ECO:0007669"/>
    <property type="project" value="UniProtKB-KW"/>
</dbReference>
<feature type="transmembrane region" description="Helical" evidence="8">
    <location>
        <begin position="300"/>
        <end position="318"/>
    </location>
</feature>
<feature type="region of interest" description="Disordered" evidence="7">
    <location>
        <begin position="70"/>
        <end position="91"/>
    </location>
</feature>
<keyword evidence="8" id="KW-1133">Transmembrane helix</keyword>
<feature type="chain" id="PRO_5010198767" description="histidine kinase" evidence="9">
    <location>
        <begin position="33"/>
        <end position="652"/>
    </location>
</feature>
<dbReference type="InterPro" id="IPR036890">
    <property type="entry name" value="HATPase_C_sf"/>
</dbReference>
<dbReference type="STRING" id="343013.SAMN04489707_10653"/>
<evidence type="ECO:0000313" key="11">
    <source>
        <dbReference type="EMBL" id="SFU99724.1"/>
    </source>
</evidence>
<feature type="transmembrane region" description="Helical" evidence="8">
    <location>
        <begin position="236"/>
        <end position="256"/>
    </location>
</feature>
<evidence type="ECO:0000256" key="9">
    <source>
        <dbReference type="SAM" id="SignalP"/>
    </source>
</evidence>
<evidence type="ECO:0000256" key="5">
    <source>
        <dbReference type="ARBA" id="ARBA00023012"/>
    </source>
</evidence>
<dbReference type="Gene3D" id="3.30.565.10">
    <property type="entry name" value="Histidine kinase-like ATPase, C-terminal domain"/>
    <property type="match status" value="1"/>
</dbReference>
<dbReference type="InterPro" id="IPR050482">
    <property type="entry name" value="Sensor_HK_TwoCompSys"/>
</dbReference>
<keyword evidence="4 11" id="KW-0418">Kinase</keyword>
<evidence type="ECO:0000259" key="10">
    <source>
        <dbReference type="SMART" id="SM00387"/>
    </source>
</evidence>
<evidence type="ECO:0000256" key="1">
    <source>
        <dbReference type="ARBA" id="ARBA00000085"/>
    </source>
</evidence>
<accession>A0A1I7KQT2</accession>
<feature type="coiled-coil region" evidence="6">
    <location>
        <begin position="412"/>
        <end position="446"/>
    </location>
</feature>
<dbReference type="CDD" id="cd16917">
    <property type="entry name" value="HATPase_UhpB-NarQ-NarX-like"/>
    <property type="match status" value="1"/>
</dbReference>
<feature type="transmembrane region" description="Helical" evidence="8">
    <location>
        <begin position="268"/>
        <end position="288"/>
    </location>
</feature>
<evidence type="ECO:0000256" key="7">
    <source>
        <dbReference type="SAM" id="MobiDB-lite"/>
    </source>
</evidence>
<sequence length="652" mass="71115">MNIKYKPNWHVALVWQALIAIFFIASSNLAQAAATHLTEALAWHSPSTTWAPPPSLAAAGDGVLDPATPWKPVALPGASERRTPSATPGDGTPPHVWWLRMEVPASALAPTPQGPRLYIPRWHTLGNAAVYVNGRLAWQSRGSQVLVSFNQPVWLDLGGDVRPGQPLTVHVRMAGAEGAGGALSSLWAGPAEELRAGWRMRSLLQSDLLAYVRGANLVLGLLALAVWLARRRQGETGYLLFFLMSLSHVFATSFFLVDAEGFGLDDGWFAWMTMAGSLSASTCAFLLLCRIQGRHYPRLAGMLMLYVAVAALALLPLWSPPHGAMLPLLRLVQIPAALPLVGAAVAGAWSLRTWPHMLLAALMVLLFPLWLHDLAMQNFRVSAEHIYATPYLYVGVIAMFLIASFLRYQQAAREAAQAHAMLAERLAAQERELGLAHERLRAAEREQTLMHERQRLMREMHDGVGSSLMSALRLVQHGQATVDVAQVLKECIDDLKISIDSLEPVDADLLALLAGLRFRLEQRLGEAGIALHWRTSEVPDLPWLDAQNALHVLRILQEVLTNIIKHSGATAITVSTAEAARGTDPGVPGVQVCVHDNGRPFAPLDTLPPGRRGLGNVRARAQALGAQCSWEHRAPETPGTAFTLWLPLRRNG</sequence>
<evidence type="ECO:0000256" key="4">
    <source>
        <dbReference type="ARBA" id="ARBA00022777"/>
    </source>
</evidence>
<keyword evidence="8" id="KW-0812">Transmembrane</keyword>
<dbReference type="EMBL" id="FPBX01000065">
    <property type="protein sequence ID" value="SFU99724.1"/>
    <property type="molecule type" value="Genomic_DNA"/>
</dbReference>
<keyword evidence="9" id="KW-0732">Signal</keyword>
<name>A0A1I7KQT2_9BURK</name>
<dbReference type="SMART" id="SM00387">
    <property type="entry name" value="HATPase_c"/>
    <property type="match status" value="1"/>
</dbReference>
<evidence type="ECO:0000256" key="8">
    <source>
        <dbReference type="SAM" id="Phobius"/>
    </source>
</evidence>
<keyword evidence="5" id="KW-0902">Two-component regulatory system</keyword>
<proteinExistence type="predicted"/>
<feature type="transmembrane region" description="Helical" evidence="8">
    <location>
        <begin position="353"/>
        <end position="371"/>
    </location>
</feature>
<keyword evidence="6" id="KW-0175">Coiled coil</keyword>
<evidence type="ECO:0000256" key="3">
    <source>
        <dbReference type="ARBA" id="ARBA00022679"/>
    </source>
</evidence>
<dbReference type="PANTHER" id="PTHR24421">
    <property type="entry name" value="NITRATE/NITRITE SENSOR PROTEIN NARX-RELATED"/>
    <property type="match status" value="1"/>
</dbReference>
<dbReference type="InterPro" id="IPR003594">
    <property type="entry name" value="HATPase_dom"/>
</dbReference>
<feature type="transmembrane region" description="Helical" evidence="8">
    <location>
        <begin position="391"/>
        <end position="408"/>
    </location>
</feature>
<dbReference type="GO" id="GO:0004673">
    <property type="term" value="F:protein histidine kinase activity"/>
    <property type="evidence" value="ECO:0007669"/>
    <property type="project" value="UniProtKB-EC"/>
</dbReference>
<keyword evidence="12" id="KW-1185">Reference proteome</keyword>
<feature type="transmembrane region" description="Helical" evidence="8">
    <location>
        <begin position="324"/>
        <end position="346"/>
    </location>
</feature>
<keyword evidence="3" id="KW-0808">Transferase</keyword>
<evidence type="ECO:0000256" key="2">
    <source>
        <dbReference type="ARBA" id="ARBA00012438"/>
    </source>
</evidence>
<evidence type="ECO:0000256" key="6">
    <source>
        <dbReference type="SAM" id="Coils"/>
    </source>
</evidence>
<dbReference type="PANTHER" id="PTHR24421:SF10">
    <property type="entry name" value="NITRATE_NITRITE SENSOR PROTEIN NARQ"/>
    <property type="match status" value="1"/>
</dbReference>
<dbReference type="EC" id="2.7.13.3" evidence="2"/>
<dbReference type="Proteomes" id="UP000183656">
    <property type="component" value="Unassembled WGS sequence"/>
</dbReference>
<keyword evidence="8" id="KW-0472">Membrane</keyword>
<dbReference type="SUPFAM" id="SSF55874">
    <property type="entry name" value="ATPase domain of HSP90 chaperone/DNA topoisomerase II/histidine kinase"/>
    <property type="match status" value="1"/>
</dbReference>
<feature type="transmembrane region" description="Helical" evidence="8">
    <location>
        <begin position="208"/>
        <end position="229"/>
    </location>
</feature>
<protein>
    <recommendedName>
        <fullName evidence="2">histidine kinase</fullName>
        <ecNumber evidence="2">2.7.13.3</ecNumber>
    </recommendedName>
</protein>
<gene>
    <name evidence="11" type="ORF">SAMN04489707_10653</name>
</gene>
<feature type="signal peptide" evidence="9">
    <location>
        <begin position="1"/>
        <end position="32"/>
    </location>
</feature>
<feature type="domain" description="Histidine kinase/HSP90-like ATPase" evidence="10">
    <location>
        <begin position="547"/>
        <end position="650"/>
    </location>
</feature>
<dbReference type="AlphaFoldDB" id="A0A1I7KQT2"/>
<reference evidence="11 12" key="1">
    <citation type="submission" date="2016-10" db="EMBL/GenBank/DDBJ databases">
        <authorList>
            <person name="de Groot N.N."/>
        </authorList>
    </citation>
    <scope>NUCLEOTIDE SEQUENCE [LARGE SCALE GENOMIC DNA]</scope>
    <source>
        <strain evidence="11 12">R-24608</strain>
    </source>
</reference>